<organism evidence="6 7">
    <name type="scientific">Gemmatimonas groenlandica</name>
    <dbReference type="NCBI Taxonomy" id="2732249"/>
    <lineage>
        <taxon>Bacteria</taxon>
        <taxon>Pseudomonadati</taxon>
        <taxon>Gemmatimonadota</taxon>
        <taxon>Gemmatimonadia</taxon>
        <taxon>Gemmatimonadales</taxon>
        <taxon>Gemmatimonadaceae</taxon>
        <taxon>Gemmatimonas</taxon>
    </lineage>
</organism>
<dbReference type="Pfam" id="PF00440">
    <property type="entry name" value="TetR_N"/>
    <property type="match status" value="1"/>
</dbReference>
<evidence type="ECO:0000256" key="2">
    <source>
        <dbReference type="ARBA" id="ARBA00023125"/>
    </source>
</evidence>
<evidence type="ECO:0000313" key="6">
    <source>
        <dbReference type="EMBL" id="QJR37722.1"/>
    </source>
</evidence>
<dbReference type="Gene3D" id="1.10.10.60">
    <property type="entry name" value="Homeodomain-like"/>
    <property type="match status" value="1"/>
</dbReference>
<feature type="domain" description="HTH tetR-type" evidence="5">
    <location>
        <begin position="8"/>
        <end position="68"/>
    </location>
</feature>
<dbReference type="InterPro" id="IPR011075">
    <property type="entry name" value="TetR_C"/>
</dbReference>
<dbReference type="Proteomes" id="UP000500938">
    <property type="component" value="Chromosome"/>
</dbReference>
<proteinExistence type="predicted"/>
<evidence type="ECO:0000259" key="5">
    <source>
        <dbReference type="PROSITE" id="PS50977"/>
    </source>
</evidence>
<dbReference type="EMBL" id="CP053085">
    <property type="protein sequence ID" value="QJR37722.1"/>
    <property type="molecule type" value="Genomic_DNA"/>
</dbReference>
<dbReference type="RefSeq" id="WP_171227157.1">
    <property type="nucleotide sequence ID" value="NZ_CP053085.1"/>
</dbReference>
<sequence>MVRGRPREFDTEDALDRVLTVFWRDGFDAASMQDLAEAVGVSKPSLYAAYGNKEALYLAALERYATTFGTERLERLHAEPDVKRAVHEFLTSLVDAYTCTEGPTGCMIVASTSSCNASHVPAAVQCAISTALHGSADAMETRFHRAVSEGQLPPDPDPRALATYVSTVMSGLSVQARGGANADALRQVVCTAMRAWP</sequence>
<dbReference type="InterPro" id="IPR009057">
    <property type="entry name" value="Homeodomain-like_sf"/>
</dbReference>
<dbReference type="AlphaFoldDB" id="A0A6M4IXV2"/>
<dbReference type="SUPFAM" id="SSF46689">
    <property type="entry name" value="Homeodomain-like"/>
    <property type="match status" value="1"/>
</dbReference>
<feature type="DNA-binding region" description="H-T-H motif" evidence="4">
    <location>
        <begin position="31"/>
        <end position="50"/>
    </location>
</feature>
<evidence type="ECO:0000256" key="4">
    <source>
        <dbReference type="PROSITE-ProRule" id="PRU00335"/>
    </source>
</evidence>
<protein>
    <submittedName>
        <fullName evidence="6">TetR/AcrR family transcriptional regulator</fullName>
    </submittedName>
</protein>
<dbReference type="SUPFAM" id="SSF48498">
    <property type="entry name" value="Tetracyclin repressor-like, C-terminal domain"/>
    <property type="match status" value="1"/>
</dbReference>
<evidence type="ECO:0000313" key="7">
    <source>
        <dbReference type="Proteomes" id="UP000500938"/>
    </source>
</evidence>
<accession>A0A6M4IXV2</accession>
<dbReference type="KEGG" id="ggr:HKW67_20445"/>
<keyword evidence="2 4" id="KW-0238">DNA-binding</keyword>
<dbReference type="InterPro" id="IPR001647">
    <property type="entry name" value="HTH_TetR"/>
</dbReference>
<gene>
    <name evidence="6" type="ORF">HKW67_20445</name>
</gene>
<dbReference type="Pfam" id="PF16925">
    <property type="entry name" value="TetR_C_13"/>
    <property type="match status" value="1"/>
</dbReference>
<evidence type="ECO:0000256" key="3">
    <source>
        <dbReference type="ARBA" id="ARBA00023163"/>
    </source>
</evidence>
<keyword evidence="7" id="KW-1185">Reference proteome</keyword>
<name>A0A6M4IXV2_9BACT</name>
<dbReference type="Gene3D" id="1.10.357.10">
    <property type="entry name" value="Tetracycline Repressor, domain 2"/>
    <property type="match status" value="1"/>
</dbReference>
<keyword evidence="3" id="KW-0804">Transcription</keyword>
<dbReference type="PANTHER" id="PTHR47506:SF1">
    <property type="entry name" value="HTH-TYPE TRANSCRIPTIONAL REGULATOR YJDC"/>
    <property type="match status" value="1"/>
</dbReference>
<dbReference type="GO" id="GO:0003677">
    <property type="term" value="F:DNA binding"/>
    <property type="evidence" value="ECO:0007669"/>
    <property type="project" value="UniProtKB-UniRule"/>
</dbReference>
<dbReference type="PANTHER" id="PTHR47506">
    <property type="entry name" value="TRANSCRIPTIONAL REGULATORY PROTEIN"/>
    <property type="match status" value="1"/>
</dbReference>
<dbReference type="InterPro" id="IPR036271">
    <property type="entry name" value="Tet_transcr_reg_TetR-rel_C_sf"/>
</dbReference>
<evidence type="ECO:0000256" key="1">
    <source>
        <dbReference type="ARBA" id="ARBA00023015"/>
    </source>
</evidence>
<reference evidence="6 7" key="1">
    <citation type="submission" date="2020-05" db="EMBL/GenBank/DDBJ databases">
        <title>Complete genome sequence of Gemmatimonas greenlandica TET16.</title>
        <authorList>
            <person name="Zeng Y."/>
        </authorList>
    </citation>
    <scope>NUCLEOTIDE SEQUENCE [LARGE SCALE GENOMIC DNA]</scope>
    <source>
        <strain evidence="6 7">TET16</strain>
    </source>
</reference>
<keyword evidence="1" id="KW-0805">Transcription regulation</keyword>
<dbReference type="PROSITE" id="PS50977">
    <property type="entry name" value="HTH_TETR_2"/>
    <property type="match status" value="1"/>
</dbReference>